<dbReference type="Proteomes" id="UP000051870">
    <property type="component" value="Unassembled WGS sequence"/>
</dbReference>
<feature type="domain" description="AtuA-like ferredoxin-fold" evidence="2">
    <location>
        <begin position="483"/>
        <end position="580"/>
    </location>
</feature>
<dbReference type="RefSeq" id="WP_058311423.1">
    <property type="nucleotide sequence ID" value="NZ_CYTW01000002.1"/>
</dbReference>
<dbReference type="AlphaFoldDB" id="A0A0P1IJK8"/>
<dbReference type="PANTHER" id="PTHR47708">
    <property type="match status" value="1"/>
</dbReference>
<dbReference type="PANTHER" id="PTHR47708:SF2">
    <property type="entry name" value="SI:CH73-132F6.5"/>
    <property type="match status" value="1"/>
</dbReference>
<sequence length="590" mass="62291">MTQNTIRIGGAAGFWGESDMALPQLLNAGGLDFVVFDYLAEITLSIMARQRAKDPSKGYATDFVSAVMAPNLDEIARQGVRIISNAGGVNPEACAAALRDCIKEKGLSLSVAVVTGDDLMHRQSDFADVKEMFSGAPFPEGIASINAYLGAFPIACALDEGADIVITGRCVDSAVTLGACIHAFGWGRADLDLLSAGSLAGHILECGPQATGGNFTDWQSVSEDLVNIGYPIAEVDKDGSFICTKPPGTGGQVSVATVGEQMLYEIGNPAAYALPDVICDFTHVTLEQIGTDRVQVSGAKGRAAPAHYKVSATYADGFRAGTIAFFQGERAADKARVFANAALARARAKLKALKAPDFSETLIEITGDESCYGVNARTIEARDIAVKIAVRHPDMRAAGLLIKELTGLALATPPGLSFFGGGQSRPSPVIRLFSFLTPKSEVPVRIFFADRVFEMPVETGQAPEIAPSFAPAAPAGTADTLRPLSDLAVARSGDKGDKANIGILPRKPEFAPWIWVALTEESIARQFAHFLQGEVETFFLPGTGAMNILLHDVLGGGGMASLRNDPQAKTYAQLLLQTPVPVPKSLMEAM</sequence>
<protein>
    <recommendedName>
        <fullName evidence="5">Terpene utilization protein AtuA</fullName>
    </recommendedName>
</protein>
<gene>
    <name evidence="3" type="ORF">PH7735_02239</name>
</gene>
<organism evidence="3 4">
    <name type="scientific">Shimia thalassica</name>
    <dbReference type="NCBI Taxonomy" id="1715693"/>
    <lineage>
        <taxon>Bacteria</taxon>
        <taxon>Pseudomonadati</taxon>
        <taxon>Pseudomonadota</taxon>
        <taxon>Alphaproteobacteria</taxon>
        <taxon>Rhodobacterales</taxon>
        <taxon>Roseobacteraceae</taxon>
    </lineage>
</organism>
<evidence type="ECO:0000259" key="2">
    <source>
        <dbReference type="Pfam" id="PF23544"/>
    </source>
</evidence>
<dbReference type="STRING" id="1715693.PH7735_02239"/>
<dbReference type="Pfam" id="PF07287">
    <property type="entry name" value="AtuA"/>
    <property type="match status" value="1"/>
</dbReference>
<reference evidence="4" key="1">
    <citation type="submission" date="2015-09" db="EMBL/GenBank/DDBJ databases">
        <authorList>
            <person name="Rodrigo-Torres Lidia"/>
            <person name="Arahal R.David."/>
        </authorList>
    </citation>
    <scope>NUCLEOTIDE SEQUENCE [LARGE SCALE GENOMIC DNA]</scope>
    <source>
        <strain evidence="4">CECT 7735</strain>
    </source>
</reference>
<keyword evidence="4" id="KW-1185">Reference proteome</keyword>
<evidence type="ECO:0008006" key="5">
    <source>
        <dbReference type="Google" id="ProtNLM"/>
    </source>
</evidence>
<evidence type="ECO:0000313" key="3">
    <source>
        <dbReference type="EMBL" id="CUJ99678.1"/>
    </source>
</evidence>
<dbReference type="Pfam" id="PF23544">
    <property type="entry name" value="AtuA_ferredoxin"/>
    <property type="match status" value="1"/>
</dbReference>
<feature type="domain" description="Acyclic terpene utilisation N-terminal" evidence="1">
    <location>
        <begin position="6"/>
        <end position="446"/>
    </location>
</feature>
<dbReference type="InterPro" id="IPR010839">
    <property type="entry name" value="AtuA_N"/>
</dbReference>
<dbReference type="EMBL" id="CYTW01000002">
    <property type="protein sequence ID" value="CUJ99678.1"/>
    <property type="molecule type" value="Genomic_DNA"/>
</dbReference>
<dbReference type="InterPro" id="IPR056362">
    <property type="entry name" value="AtuA-like_ferredoxin_dom"/>
</dbReference>
<evidence type="ECO:0000259" key="1">
    <source>
        <dbReference type="Pfam" id="PF07287"/>
    </source>
</evidence>
<accession>A0A0P1IJK8</accession>
<dbReference type="GeneID" id="83881264"/>
<name>A0A0P1IJK8_9RHOB</name>
<proteinExistence type="predicted"/>
<evidence type="ECO:0000313" key="4">
    <source>
        <dbReference type="Proteomes" id="UP000051870"/>
    </source>
</evidence>